<organism evidence="4 5">
    <name type="scientific">Botrytis galanthina</name>
    <dbReference type="NCBI Taxonomy" id="278940"/>
    <lineage>
        <taxon>Eukaryota</taxon>
        <taxon>Fungi</taxon>
        <taxon>Dikarya</taxon>
        <taxon>Ascomycota</taxon>
        <taxon>Pezizomycotina</taxon>
        <taxon>Leotiomycetes</taxon>
        <taxon>Helotiales</taxon>
        <taxon>Sclerotiniaceae</taxon>
        <taxon>Botrytis</taxon>
    </lineage>
</organism>
<evidence type="ECO:0000256" key="1">
    <source>
        <dbReference type="ARBA" id="ARBA00023002"/>
    </source>
</evidence>
<dbReference type="OrthoDB" id="2735536at2759"/>
<dbReference type="GO" id="GO:0016616">
    <property type="term" value="F:oxidoreductase activity, acting on the CH-OH group of donors, NAD or NADP as acceptor"/>
    <property type="evidence" value="ECO:0007669"/>
    <property type="project" value="TreeGrafter"/>
</dbReference>
<comment type="caution">
    <text evidence="4">The sequence shown here is derived from an EMBL/GenBank/DDBJ whole genome shotgun (WGS) entry which is preliminary data.</text>
</comment>
<keyword evidence="5" id="KW-1185">Reference proteome</keyword>
<dbReference type="InterPro" id="IPR050425">
    <property type="entry name" value="NAD(P)_dehydrat-like"/>
</dbReference>
<dbReference type="PANTHER" id="PTHR10366">
    <property type="entry name" value="NAD DEPENDENT EPIMERASE/DEHYDRATASE"/>
    <property type="match status" value="1"/>
</dbReference>
<name>A0A4S8R2Q3_9HELO</name>
<reference evidence="4 5" key="1">
    <citation type="submission" date="2017-12" db="EMBL/GenBank/DDBJ databases">
        <title>Comparative genomics of Botrytis spp.</title>
        <authorList>
            <person name="Valero-Jimenez C.A."/>
            <person name="Tapia P."/>
            <person name="Veloso J."/>
            <person name="Silva-Moreno E."/>
            <person name="Staats M."/>
            <person name="Valdes J.H."/>
            <person name="Van Kan J.A.L."/>
        </authorList>
    </citation>
    <scope>NUCLEOTIDE SEQUENCE [LARGE SCALE GENOMIC DNA]</scope>
    <source>
        <strain evidence="4 5">MUCL435</strain>
    </source>
</reference>
<dbReference type="InterPro" id="IPR036291">
    <property type="entry name" value="NAD(P)-bd_dom_sf"/>
</dbReference>
<evidence type="ECO:0000313" key="5">
    <source>
        <dbReference type="Proteomes" id="UP000308671"/>
    </source>
</evidence>
<dbReference type="Pfam" id="PF01370">
    <property type="entry name" value="Epimerase"/>
    <property type="match status" value="1"/>
</dbReference>
<comment type="similarity">
    <text evidence="2">Belongs to the NAD(P)-dependent epimerase/dehydratase family. Dihydroflavonol-4-reductase subfamily.</text>
</comment>
<dbReference type="EMBL" id="PQXL01000252">
    <property type="protein sequence ID" value="THV48369.1"/>
    <property type="molecule type" value="Genomic_DNA"/>
</dbReference>
<evidence type="ECO:0000313" key="4">
    <source>
        <dbReference type="EMBL" id="THV48369.1"/>
    </source>
</evidence>
<dbReference type="Proteomes" id="UP000308671">
    <property type="component" value="Unassembled WGS sequence"/>
</dbReference>
<keyword evidence="1" id="KW-0560">Oxidoreductase</keyword>
<feature type="domain" description="NAD-dependent epimerase/dehydratase" evidence="3">
    <location>
        <begin position="7"/>
        <end position="256"/>
    </location>
</feature>
<evidence type="ECO:0000259" key="3">
    <source>
        <dbReference type="Pfam" id="PF01370"/>
    </source>
</evidence>
<accession>A0A4S8R2Q3</accession>
<dbReference type="AlphaFoldDB" id="A0A4S8R2Q3"/>
<evidence type="ECO:0000256" key="2">
    <source>
        <dbReference type="ARBA" id="ARBA00023445"/>
    </source>
</evidence>
<gene>
    <name evidence="4" type="ORF">BGAL_0252g00010</name>
</gene>
<protein>
    <recommendedName>
        <fullName evidence="3">NAD-dependent epimerase/dehydratase domain-containing protein</fullName>
    </recommendedName>
</protein>
<sequence length="335" mass="36847">MTTSKLLITGATGFIGFRTLIEALDAGYIIRVAVRSELGSKALLSNAKIFEFASKGKLSFIEVPDILHKDAYVMALKDVTYAIHIASPIPLPFRDPQTDIIDPTVQGSANILEAALKTPSLRRIVLTSSIVANMPFPHVTEDPPFITANSRVPDIEGQTKDVFSAYCAAKIATLNATDAFVEEHKPHFDVVKVFPGFVYGRDQRATDINSLMSGSNRLVLAILLGQTFDQPRLAGAAHVDDVAKVHVLALDKKLAGTHDLGVTAPMVYEDAFEIVKKHFPKEVEKGVFKQGGQPSLQINWNAEKTEELFELKFKTYEDMVLDITRQYLEFSGNAV</sequence>
<dbReference type="PANTHER" id="PTHR10366:SF564">
    <property type="entry name" value="STEROL-4-ALPHA-CARBOXYLATE 3-DEHYDROGENASE, DECARBOXYLATING"/>
    <property type="match status" value="1"/>
</dbReference>
<proteinExistence type="inferred from homology"/>
<dbReference type="Gene3D" id="3.40.50.720">
    <property type="entry name" value="NAD(P)-binding Rossmann-like Domain"/>
    <property type="match status" value="1"/>
</dbReference>
<dbReference type="SUPFAM" id="SSF51735">
    <property type="entry name" value="NAD(P)-binding Rossmann-fold domains"/>
    <property type="match status" value="1"/>
</dbReference>
<dbReference type="InterPro" id="IPR001509">
    <property type="entry name" value="Epimerase_deHydtase"/>
</dbReference>